<protein>
    <submittedName>
        <fullName evidence="1">Aspartyl-phosphate phosphatase Spo0E family protein</fullName>
    </submittedName>
</protein>
<organism evidence="1 2">
    <name type="scientific">Lederbergia graminis</name>
    <dbReference type="NCBI Taxonomy" id="735518"/>
    <lineage>
        <taxon>Bacteria</taxon>
        <taxon>Bacillati</taxon>
        <taxon>Bacillota</taxon>
        <taxon>Bacilli</taxon>
        <taxon>Bacillales</taxon>
        <taxon>Bacillaceae</taxon>
        <taxon>Lederbergia</taxon>
    </lineage>
</organism>
<dbReference type="Proteomes" id="UP001596147">
    <property type="component" value="Unassembled WGS sequence"/>
</dbReference>
<evidence type="ECO:0000313" key="2">
    <source>
        <dbReference type="Proteomes" id="UP001596147"/>
    </source>
</evidence>
<gene>
    <name evidence="1" type="ORF">ACFPM4_20070</name>
</gene>
<accession>A0ABW0LR43</accession>
<dbReference type="Pfam" id="PF09388">
    <property type="entry name" value="SpoOE-like"/>
    <property type="match status" value="1"/>
</dbReference>
<evidence type="ECO:0000313" key="1">
    <source>
        <dbReference type="EMBL" id="MFC5467026.1"/>
    </source>
</evidence>
<sequence length="64" mass="7463">MCYEQLNADLIEEINDTRQKMVRVGTVYGLTHPLTVTISQKLDDLLNDFYKQDGLKFMSLPRKN</sequence>
<keyword evidence="2" id="KW-1185">Reference proteome</keyword>
<name>A0ABW0LR43_9BACI</name>
<proteinExistence type="predicted"/>
<dbReference type="InterPro" id="IPR036638">
    <property type="entry name" value="HLH_DNA-bd_sf"/>
</dbReference>
<comment type="caution">
    <text evidence="1">The sequence shown here is derived from an EMBL/GenBank/DDBJ whole genome shotgun (WGS) entry which is preliminary data.</text>
</comment>
<dbReference type="InterPro" id="IPR018540">
    <property type="entry name" value="Spo0E-like"/>
</dbReference>
<dbReference type="Gene3D" id="4.10.280.10">
    <property type="entry name" value="Helix-loop-helix DNA-binding domain"/>
    <property type="match status" value="1"/>
</dbReference>
<dbReference type="RefSeq" id="WP_382355848.1">
    <property type="nucleotide sequence ID" value="NZ_JBHSMC010000045.1"/>
</dbReference>
<dbReference type="EMBL" id="JBHSMC010000045">
    <property type="protein sequence ID" value="MFC5467026.1"/>
    <property type="molecule type" value="Genomic_DNA"/>
</dbReference>
<dbReference type="SUPFAM" id="SSF140500">
    <property type="entry name" value="BAS1536-like"/>
    <property type="match status" value="1"/>
</dbReference>
<dbReference type="InterPro" id="IPR037208">
    <property type="entry name" value="Spo0E-like_sf"/>
</dbReference>
<reference evidence="2" key="1">
    <citation type="journal article" date="2019" name="Int. J. Syst. Evol. Microbiol.">
        <title>The Global Catalogue of Microorganisms (GCM) 10K type strain sequencing project: providing services to taxonomists for standard genome sequencing and annotation.</title>
        <authorList>
            <consortium name="The Broad Institute Genomics Platform"/>
            <consortium name="The Broad Institute Genome Sequencing Center for Infectious Disease"/>
            <person name="Wu L."/>
            <person name="Ma J."/>
        </authorList>
    </citation>
    <scope>NUCLEOTIDE SEQUENCE [LARGE SCALE GENOMIC DNA]</scope>
    <source>
        <strain evidence="2">CGMCC 1.12237</strain>
    </source>
</reference>